<keyword evidence="1" id="KW-0732">Signal</keyword>
<evidence type="ECO:0000313" key="3">
    <source>
        <dbReference type="EMBL" id="MDR7267666.1"/>
    </source>
</evidence>
<sequence>MKKQLRRLAAAAALGLTSLTALAAPVAVDVSGAQSINLLGEAGNTVWLIDVGANALLTSLDWALDLNAFSPSLLAEMQVSFGDSSGLSLLTFTPGGADFNSGNGSYSGFIDLSAYGVSVGADGLLRIEFSEAFKDLANGVAEGEWVSGNLTFGVSAGALPEPASVTLVLLGLGLVGRARRRRRD</sequence>
<feature type="domain" description="Ice-binding protein C-terminal" evidence="2">
    <location>
        <begin position="160"/>
        <end position="182"/>
    </location>
</feature>
<dbReference type="NCBIfam" id="TIGR02595">
    <property type="entry name" value="PEP_CTERM"/>
    <property type="match status" value="1"/>
</dbReference>
<reference evidence="3 4" key="1">
    <citation type="submission" date="2023-07" db="EMBL/GenBank/DDBJ databases">
        <title>Sorghum-associated microbial communities from plants grown in Nebraska, USA.</title>
        <authorList>
            <person name="Schachtman D."/>
        </authorList>
    </citation>
    <scope>NUCLEOTIDE SEQUENCE [LARGE SCALE GENOMIC DNA]</scope>
    <source>
        <strain evidence="3 4">BE314</strain>
    </source>
</reference>
<proteinExistence type="predicted"/>
<evidence type="ECO:0000256" key="1">
    <source>
        <dbReference type="SAM" id="SignalP"/>
    </source>
</evidence>
<evidence type="ECO:0000259" key="2">
    <source>
        <dbReference type="Pfam" id="PF07589"/>
    </source>
</evidence>
<feature type="signal peptide" evidence="1">
    <location>
        <begin position="1"/>
        <end position="23"/>
    </location>
</feature>
<dbReference type="EMBL" id="JAVDXU010000001">
    <property type="protein sequence ID" value="MDR7267666.1"/>
    <property type="molecule type" value="Genomic_DNA"/>
</dbReference>
<feature type="chain" id="PRO_5045999857" description="Ice-binding protein C-terminal domain-containing protein" evidence="1">
    <location>
        <begin position="24"/>
        <end position="184"/>
    </location>
</feature>
<organism evidence="3 4">
    <name type="scientific">Roseateles saccharophilus</name>
    <name type="common">Pseudomonas saccharophila</name>
    <dbReference type="NCBI Taxonomy" id="304"/>
    <lineage>
        <taxon>Bacteria</taxon>
        <taxon>Pseudomonadati</taxon>
        <taxon>Pseudomonadota</taxon>
        <taxon>Betaproteobacteria</taxon>
        <taxon>Burkholderiales</taxon>
        <taxon>Sphaerotilaceae</taxon>
        <taxon>Roseateles</taxon>
    </lineage>
</organism>
<protein>
    <recommendedName>
        <fullName evidence="2">Ice-binding protein C-terminal domain-containing protein</fullName>
    </recommendedName>
</protein>
<evidence type="ECO:0000313" key="4">
    <source>
        <dbReference type="Proteomes" id="UP001180453"/>
    </source>
</evidence>
<dbReference type="RefSeq" id="WP_310259825.1">
    <property type="nucleotide sequence ID" value="NZ_JAVDXU010000001.1"/>
</dbReference>
<accession>A0ABU1YHK3</accession>
<keyword evidence="4" id="KW-1185">Reference proteome</keyword>
<dbReference type="InterPro" id="IPR013424">
    <property type="entry name" value="Ice-binding_C"/>
</dbReference>
<gene>
    <name evidence="3" type="ORF">J2X20_000295</name>
</gene>
<dbReference type="Proteomes" id="UP001180453">
    <property type="component" value="Unassembled WGS sequence"/>
</dbReference>
<name>A0ABU1YHK3_ROSSA</name>
<dbReference type="Pfam" id="PF07589">
    <property type="entry name" value="PEP-CTERM"/>
    <property type="match status" value="1"/>
</dbReference>
<comment type="caution">
    <text evidence="3">The sequence shown here is derived from an EMBL/GenBank/DDBJ whole genome shotgun (WGS) entry which is preliminary data.</text>
</comment>